<evidence type="ECO:0000313" key="3">
    <source>
        <dbReference type="EMBL" id="GAG67529.1"/>
    </source>
</evidence>
<dbReference type="PANTHER" id="PTHR33393">
    <property type="entry name" value="POLYGLUTAMINE SYNTHESIS ACCESSORY PROTEIN RV0574C-RELATED"/>
    <property type="match status" value="1"/>
</dbReference>
<organism evidence="3">
    <name type="scientific">marine sediment metagenome</name>
    <dbReference type="NCBI Taxonomy" id="412755"/>
    <lineage>
        <taxon>unclassified sequences</taxon>
        <taxon>metagenomes</taxon>
        <taxon>ecological metagenomes</taxon>
    </lineage>
</organism>
<proteinExistence type="inferred from homology"/>
<dbReference type="CDD" id="cd07381">
    <property type="entry name" value="MPP_CapA"/>
    <property type="match status" value="1"/>
</dbReference>
<accession>X0ZE22</accession>
<evidence type="ECO:0000256" key="1">
    <source>
        <dbReference type="ARBA" id="ARBA00005662"/>
    </source>
</evidence>
<gene>
    <name evidence="3" type="ORF">S01H4_18137</name>
</gene>
<comment type="caution">
    <text evidence="3">The sequence shown here is derived from an EMBL/GenBank/DDBJ whole genome shotgun (WGS) entry which is preliminary data.</text>
</comment>
<dbReference type="EMBL" id="BART01008028">
    <property type="protein sequence ID" value="GAG67529.1"/>
    <property type="molecule type" value="Genomic_DNA"/>
</dbReference>
<dbReference type="InterPro" id="IPR019079">
    <property type="entry name" value="Capsule_synth_CapA"/>
</dbReference>
<dbReference type="InterPro" id="IPR029052">
    <property type="entry name" value="Metallo-depent_PP-like"/>
</dbReference>
<feature type="non-terminal residue" evidence="3">
    <location>
        <position position="430"/>
    </location>
</feature>
<feature type="domain" description="Capsule synthesis protein CapA" evidence="2">
    <location>
        <begin position="1"/>
        <end position="240"/>
    </location>
</feature>
<evidence type="ECO:0000259" key="2">
    <source>
        <dbReference type="SMART" id="SM00854"/>
    </source>
</evidence>
<dbReference type="PANTHER" id="PTHR33393:SF11">
    <property type="entry name" value="POLYGLUTAMINE SYNTHESIS ACCESSORY PROTEIN RV0574C-RELATED"/>
    <property type="match status" value="1"/>
</dbReference>
<name>X0ZE22_9ZZZZ</name>
<protein>
    <recommendedName>
        <fullName evidence="2">Capsule synthesis protein CapA domain-containing protein</fullName>
    </recommendedName>
</protein>
<dbReference type="Pfam" id="PF09587">
    <property type="entry name" value="PGA_cap"/>
    <property type="match status" value="1"/>
</dbReference>
<dbReference type="SUPFAM" id="SSF53756">
    <property type="entry name" value="UDP-Glycosyltransferase/glycogen phosphorylase"/>
    <property type="match status" value="1"/>
</dbReference>
<reference evidence="3" key="1">
    <citation type="journal article" date="2014" name="Front. Microbiol.">
        <title>High frequency of phylogenetically diverse reductive dehalogenase-homologous genes in deep subseafloor sedimentary metagenomes.</title>
        <authorList>
            <person name="Kawai M."/>
            <person name="Futagami T."/>
            <person name="Toyoda A."/>
            <person name="Takaki Y."/>
            <person name="Nishi S."/>
            <person name="Hori S."/>
            <person name="Arai W."/>
            <person name="Tsubouchi T."/>
            <person name="Morono Y."/>
            <person name="Uchiyama I."/>
            <person name="Ito T."/>
            <person name="Fujiyama A."/>
            <person name="Inagaki F."/>
            <person name="Takami H."/>
        </authorList>
    </citation>
    <scope>NUCLEOTIDE SEQUENCE</scope>
    <source>
        <strain evidence="3">Expedition CK06-06</strain>
    </source>
</reference>
<dbReference type="InterPro" id="IPR052169">
    <property type="entry name" value="CW_Biosynth-Accessory"/>
</dbReference>
<feature type="non-terminal residue" evidence="3">
    <location>
        <position position="1"/>
    </location>
</feature>
<dbReference type="SUPFAM" id="SSF56300">
    <property type="entry name" value="Metallo-dependent phosphatases"/>
    <property type="match status" value="1"/>
</dbReference>
<dbReference type="SMART" id="SM00854">
    <property type="entry name" value="PGA_cap"/>
    <property type="match status" value="1"/>
</dbReference>
<dbReference type="AlphaFoldDB" id="X0ZE22"/>
<dbReference type="Gene3D" id="3.60.21.10">
    <property type="match status" value="1"/>
</dbReference>
<sequence length="430" mass="47927">KIACVGDIMCGDSFYALGRGVASALDRHGKDFLPDSIVDVLFGHDLVLCNIECVLSNVGRKEYSLRSLHMRGRPQAAEYLAQWGITVAHVANNHILEQGVEAAVDTVRQLQSAGIKTVGAGENGRFQSGIGVVDVTLGDQLVTVIGACFHTGKYAFSSKLNEVLELIRAEASKENLVIVSVHWGDELIDRPSIWQRQVTREFISAGASLIIGHHPHVIQGVDNSDSALTAYSLGNFIFDGYLEATGWSVILSITMSEKKVSKWEAIPVLRGEDHRPALARGERKDELQKEILRRCNLSRQEIVDTEKYEEEYISDLFAEDEYTANREVLCQWEEKISQASDILICVSRRLYEEKASQRDNVFYLPHGVDFEFFHEVANNGNNSIKELADVPRPIVGYYGTLTSHNDVELLRYCAMHLRDISFVLAGQITG</sequence>
<comment type="similarity">
    <text evidence="1">Belongs to the CapA family.</text>
</comment>